<dbReference type="RefSeq" id="WP_007470336.1">
    <property type="nucleotide sequence ID" value="NZ_AMZO01000038.1"/>
</dbReference>
<proteinExistence type="predicted"/>
<dbReference type="OrthoDB" id="1425096at2"/>
<keyword evidence="2" id="KW-1185">Reference proteome</keyword>
<dbReference type="Proteomes" id="UP000011134">
    <property type="component" value="Unassembled WGS sequence"/>
</dbReference>
<sequence length="219" mass="25732">MSLKHAGLKTRHRKERSGYPKSLSMRVHRALSWLEKSELCEDLDSQYIFLWIAFNAAYANDLDLVNRPSERELFRHFLARLEKIDTKSRLYNLVWQSYSNTIRVLLDNPYIFEPFWDYQRGNITKRAWQEKQNKVSDKANWALANKDTVSLLSIILCRCYTLRNQLVHGGAMWQSDINREQVRDCTRMLADLVPLIIDLMMDGKDLGWGDSVYPNLKAS</sequence>
<comment type="caution">
    <text evidence="1">The sequence shown here is derived from an EMBL/GenBank/DDBJ whole genome shotgun (WGS) entry which is preliminary data.</text>
</comment>
<dbReference type="AlphaFoldDB" id="L8J3Q4"/>
<dbReference type="PATRIC" id="fig|1056511.3.peg.4430"/>
<accession>L8J3Q4</accession>
<evidence type="ECO:0000313" key="2">
    <source>
        <dbReference type="Proteomes" id="UP000011134"/>
    </source>
</evidence>
<gene>
    <name evidence="1" type="ORF">C942_03506</name>
</gene>
<evidence type="ECO:0000313" key="1">
    <source>
        <dbReference type="EMBL" id="ELR63490.1"/>
    </source>
</evidence>
<dbReference type="EMBL" id="AMZO01000038">
    <property type="protein sequence ID" value="ELR63490.1"/>
    <property type="molecule type" value="Genomic_DNA"/>
</dbReference>
<name>L8J3Q4_9GAMM</name>
<reference evidence="1 2" key="1">
    <citation type="submission" date="2012-12" db="EMBL/GenBank/DDBJ databases">
        <title>Genome Assembly of Photobacterium sp. AK15.</title>
        <authorList>
            <person name="Khatri I."/>
            <person name="Vaidya B."/>
            <person name="Srinivas T.N.R."/>
            <person name="Subramanian S."/>
            <person name="Pinnaka A."/>
        </authorList>
    </citation>
    <scope>NUCLEOTIDE SEQUENCE [LARGE SCALE GENOMIC DNA]</scope>
    <source>
        <strain evidence="1 2">AK15</strain>
    </source>
</reference>
<protein>
    <submittedName>
        <fullName evidence="1">Uncharacterized protein</fullName>
    </submittedName>
</protein>
<organism evidence="1 2">
    <name type="scientific">Photobacterium marinum</name>
    <dbReference type="NCBI Taxonomy" id="1056511"/>
    <lineage>
        <taxon>Bacteria</taxon>
        <taxon>Pseudomonadati</taxon>
        <taxon>Pseudomonadota</taxon>
        <taxon>Gammaproteobacteria</taxon>
        <taxon>Vibrionales</taxon>
        <taxon>Vibrionaceae</taxon>
        <taxon>Photobacterium</taxon>
    </lineage>
</organism>